<keyword evidence="4" id="KW-1185">Reference proteome</keyword>
<dbReference type="Proteomes" id="UP001318860">
    <property type="component" value="Unassembled WGS sequence"/>
</dbReference>
<evidence type="ECO:0000313" key="4">
    <source>
        <dbReference type="Proteomes" id="UP001318860"/>
    </source>
</evidence>
<organism evidence="3 4">
    <name type="scientific">Rehmannia glutinosa</name>
    <name type="common">Chinese foxglove</name>
    <dbReference type="NCBI Taxonomy" id="99300"/>
    <lineage>
        <taxon>Eukaryota</taxon>
        <taxon>Viridiplantae</taxon>
        <taxon>Streptophyta</taxon>
        <taxon>Embryophyta</taxon>
        <taxon>Tracheophyta</taxon>
        <taxon>Spermatophyta</taxon>
        <taxon>Magnoliopsida</taxon>
        <taxon>eudicotyledons</taxon>
        <taxon>Gunneridae</taxon>
        <taxon>Pentapetalae</taxon>
        <taxon>asterids</taxon>
        <taxon>lamiids</taxon>
        <taxon>Lamiales</taxon>
        <taxon>Orobanchaceae</taxon>
        <taxon>Rehmannieae</taxon>
        <taxon>Rehmannia</taxon>
    </lineage>
</organism>
<feature type="region of interest" description="Disordered" evidence="2">
    <location>
        <begin position="270"/>
        <end position="299"/>
    </location>
</feature>
<evidence type="ECO:0000256" key="1">
    <source>
        <dbReference type="SAM" id="Coils"/>
    </source>
</evidence>
<feature type="region of interest" description="Disordered" evidence="2">
    <location>
        <begin position="90"/>
        <end position="110"/>
    </location>
</feature>
<reference evidence="3 4" key="1">
    <citation type="journal article" date="2021" name="Comput. Struct. Biotechnol. J.">
        <title>De novo genome assembly of the potent medicinal plant Rehmannia glutinosa using nanopore technology.</title>
        <authorList>
            <person name="Ma L."/>
            <person name="Dong C."/>
            <person name="Song C."/>
            <person name="Wang X."/>
            <person name="Zheng X."/>
            <person name="Niu Y."/>
            <person name="Chen S."/>
            <person name="Feng W."/>
        </authorList>
    </citation>
    <scope>NUCLEOTIDE SEQUENCE [LARGE SCALE GENOMIC DNA]</scope>
    <source>
        <strain evidence="3">DH-2019</strain>
    </source>
</reference>
<accession>A0ABR0WBH4</accession>
<feature type="region of interest" description="Disordered" evidence="2">
    <location>
        <begin position="31"/>
        <end position="64"/>
    </location>
</feature>
<dbReference type="EMBL" id="JABTTQ020000012">
    <property type="protein sequence ID" value="KAK6143956.1"/>
    <property type="molecule type" value="Genomic_DNA"/>
</dbReference>
<feature type="compositionally biased region" description="Low complexity" evidence="2">
    <location>
        <begin position="52"/>
        <end position="62"/>
    </location>
</feature>
<keyword evidence="1" id="KW-0175">Coiled coil</keyword>
<protein>
    <submittedName>
        <fullName evidence="3">Uncharacterized protein</fullName>
    </submittedName>
</protein>
<comment type="caution">
    <text evidence="3">The sequence shown here is derived from an EMBL/GenBank/DDBJ whole genome shotgun (WGS) entry which is preliminary data.</text>
</comment>
<feature type="coiled-coil region" evidence="1">
    <location>
        <begin position="127"/>
        <end position="154"/>
    </location>
</feature>
<proteinExistence type="predicted"/>
<evidence type="ECO:0000256" key="2">
    <source>
        <dbReference type="SAM" id="MobiDB-lite"/>
    </source>
</evidence>
<gene>
    <name evidence="3" type="ORF">DH2020_020776</name>
</gene>
<sequence length="299" mass="33443">MDEEEEDRVLLSTLGVTSANPEDIERDILEKAIKDGGDSDNAAGGREEEIDGTNNNGTSSSSHENLVNKLRAVKLEIEAVASALEQLEDNFKRDEDHIPEDDKTEQGNAELEKTILQGSPNDSTLQHALAADRLKSLIKTRDQLEKEISDSSKNSQHDRLIRHLIKEEPKAKQRLKGVDKTSQNKNKRLKKVSFDEEDNEAVLNAASAGFVETERDELVRKGILTPFHKLKGYERRIQEPESSSRHVVYEDAEDNDLASSSIARAVQLMSEASKSRPTTKMLDPESVPRFDAPSLLFKE</sequence>
<evidence type="ECO:0000313" key="3">
    <source>
        <dbReference type="EMBL" id="KAK6143956.1"/>
    </source>
</evidence>
<name>A0ABR0WBH4_REHGL</name>